<evidence type="ECO:0000313" key="2">
    <source>
        <dbReference type="EMBL" id="KAL3278850.1"/>
    </source>
</evidence>
<dbReference type="AlphaFoldDB" id="A0ABD2NJI4"/>
<keyword evidence="1" id="KW-0812">Transmembrane</keyword>
<dbReference type="Proteomes" id="UP001516400">
    <property type="component" value="Unassembled WGS sequence"/>
</dbReference>
<organism evidence="2 3">
    <name type="scientific">Cryptolaemus montrouzieri</name>
    <dbReference type="NCBI Taxonomy" id="559131"/>
    <lineage>
        <taxon>Eukaryota</taxon>
        <taxon>Metazoa</taxon>
        <taxon>Ecdysozoa</taxon>
        <taxon>Arthropoda</taxon>
        <taxon>Hexapoda</taxon>
        <taxon>Insecta</taxon>
        <taxon>Pterygota</taxon>
        <taxon>Neoptera</taxon>
        <taxon>Endopterygota</taxon>
        <taxon>Coleoptera</taxon>
        <taxon>Polyphaga</taxon>
        <taxon>Cucujiformia</taxon>
        <taxon>Coccinelloidea</taxon>
        <taxon>Coccinellidae</taxon>
        <taxon>Scymninae</taxon>
        <taxon>Scymnini</taxon>
        <taxon>Cryptolaemus</taxon>
    </lineage>
</organism>
<keyword evidence="3" id="KW-1185">Reference proteome</keyword>
<gene>
    <name evidence="2" type="ORF">HHI36_016370</name>
</gene>
<keyword evidence="1" id="KW-0472">Membrane</keyword>
<sequence length="228" mass="26408">MDFILNCISKCNDHTVKMKSKILLQLKTLIIIITVTNFVVVSAFCPRVDIRSATLTLYTSSFPLRIENRRVVANMPERDEYSLLFIRDESLNLLLYDPRAMYFICWNPKRTKLVAKRNPTKDKIKLCSFREEASKSMPLTLRNYVSDYNNKHLMIKMGPRGLYAGKQEVRTCEKKRRINKMKKSCTGSGEFLLSGCSDGRRRFCDVIKTIRKGKGVLHDLKAKHCENT</sequence>
<accession>A0ABD2NJI4</accession>
<evidence type="ECO:0000256" key="1">
    <source>
        <dbReference type="SAM" id="Phobius"/>
    </source>
</evidence>
<dbReference type="InterPro" id="IPR008996">
    <property type="entry name" value="IL1/FGF"/>
</dbReference>
<evidence type="ECO:0000313" key="3">
    <source>
        <dbReference type="Proteomes" id="UP001516400"/>
    </source>
</evidence>
<dbReference type="EMBL" id="JABFTP020000124">
    <property type="protein sequence ID" value="KAL3278850.1"/>
    <property type="molecule type" value="Genomic_DNA"/>
</dbReference>
<dbReference type="Gene3D" id="2.80.10.50">
    <property type="match status" value="1"/>
</dbReference>
<protein>
    <submittedName>
        <fullName evidence="2">Uncharacterized protein</fullName>
    </submittedName>
</protein>
<reference evidence="2 3" key="1">
    <citation type="journal article" date="2021" name="BMC Biol.">
        <title>Horizontally acquired antibacterial genes associated with adaptive radiation of ladybird beetles.</title>
        <authorList>
            <person name="Li H.S."/>
            <person name="Tang X.F."/>
            <person name="Huang Y.H."/>
            <person name="Xu Z.Y."/>
            <person name="Chen M.L."/>
            <person name="Du X.Y."/>
            <person name="Qiu B.Y."/>
            <person name="Chen P.T."/>
            <person name="Zhang W."/>
            <person name="Slipinski A."/>
            <person name="Escalona H.E."/>
            <person name="Waterhouse R.M."/>
            <person name="Zwick A."/>
            <person name="Pang H."/>
        </authorList>
    </citation>
    <scope>NUCLEOTIDE SEQUENCE [LARGE SCALE GENOMIC DNA]</scope>
    <source>
        <strain evidence="2">SYSU2018</strain>
    </source>
</reference>
<name>A0ABD2NJI4_9CUCU</name>
<proteinExistence type="predicted"/>
<comment type="caution">
    <text evidence="2">The sequence shown here is derived from an EMBL/GenBank/DDBJ whole genome shotgun (WGS) entry which is preliminary data.</text>
</comment>
<feature type="transmembrane region" description="Helical" evidence="1">
    <location>
        <begin position="26"/>
        <end position="44"/>
    </location>
</feature>
<dbReference type="SUPFAM" id="SSF50353">
    <property type="entry name" value="Cytokine"/>
    <property type="match status" value="1"/>
</dbReference>
<keyword evidence="1" id="KW-1133">Transmembrane helix</keyword>